<dbReference type="Proteomes" id="UP000290204">
    <property type="component" value="Unassembled WGS sequence"/>
</dbReference>
<name>A0A4Q1CGI1_9BACT</name>
<evidence type="ECO:0000313" key="2">
    <source>
        <dbReference type="Proteomes" id="UP000290204"/>
    </source>
</evidence>
<dbReference type="RefSeq" id="WP_129131526.1">
    <property type="nucleotide sequence ID" value="NZ_SDHW01000004.1"/>
</dbReference>
<gene>
    <name evidence="1" type="ORF">ESA94_13860</name>
</gene>
<proteinExistence type="predicted"/>
<dbReference type="AlphaFoldDB" id="A0A4Q1CGI1"/>
<dbReference type="OrthoDB" id="711499at2"/>
<dbReference type="EMBL" id="SDHW01000004">
    <property type="protein sequence ID" value="RXK59222.1"/>
    <property type="molecule type" value="Genomic_DNA"/>
</dbReference>
<evidence type="ECO:0000313" key="1">
    <source>
        <dbReference type="EMBL" id="RXK59222.1"/>
    </source>
</evidence>
<protein>
    <submittedName>
        <fullName evidence="1">Uncharacterized protein</fullName>
    </submittedName>
</protein>
<sequence length="68" mass="7918">MQQTIPNRIVIYAKDIMNITGRKERAARKLLAQIRKKYQKKNGEFISVDEFCDFTGLKEEKVAPFLVS</sequence>
<reference evidence="1 2" key="1">
    <citation type="submission" date="2019-01" db="EMBL/GenBank/DDBJ databases">
        <title>Lacibacter sp. strain TTM-7.</title>
        <authorList>
            <person name="Chen W.-M."/>
        </authorList>
    </citation>
    <scope>NUCLEOTIDE SEQUENCE [LARGE SCALE GENOMIC DNA]</scope>
    <source>
        <strain evidence="1 2">TTM-7</strain>
    </source>
</reference>
<comment type="caution">
    <text evidence="1">The sequence shown here is derived from an EMBL/GenBank/DDBJ whole genome shotgun (WGS) entry which is preliminary data.</text>
</comment>
<keyword evidence="2" id="KW-1185">Reference proteome</keyword>
<accession>A0A4Q1CGI1</accession>
<organism evidence="1 2">
    <name type="scientific">Lacibacter luteus</name>
    <dbReference type="NCBI Taxonomy" id="2508719"/>
    <lineage>
        <taxon>Bacteria</taxon>
        <taxon>Pseudomonadati</taxon>
        <taxon>Bacteroidota</taxon>
        <taxon>Chitinophagia</taxon>
        <taxon>Chitinophagales</taxon>
        <taxon>Chitinophagaceae</taxon>
        <taxon>Lacibacter</taxon>
    </lineage>
</organism>